<reference evidence="3" key="1">
    <citation type="submission" date="2022-11" db="EMBL/GenBank/DDBJ databases">
        <title>Draft genome sequence of Hoeflea poritis E7-10 and Hoeflea prorocentri PM5-8, separated from scleractinian coral Porites lutea and marine dinoflagellate.</title>
        <authorList>
            <person name="Zhang G."/>
            <person name="Wei Q."/>
            <person name="Cai L."/>
        </authorList>
    </citation>
    <scope>NUCLEOTIDE SEQUENCE</scope>
    <source>
        <strain evidence="3">PM5-8</strain>
    </source>
</reference>
<protein>
    <submittedName>
        <fullName evidence="3">DUF2059 domain-containing protein</fullName>
    </submittedName>
</protein>
<dbReference type="Proteomes" id="UP001151234">
    <property type="component" value="Unassembled WGS sequence"/>
</dbReference>
<comment type="caution">
    <text evidence="3">The sequence shown here is derived from an EMBL/GenBank/DDBJ whole genome shotgun (WGS) entry which is preliminary data.</text>
</comment>
<dbReference type="Pfam" id="PF09832">
    <property type="entry name" value="DUF2059"/>
    <property type="match status" value="1"/>
</dbReference>
<feature type="domain" description="DUF2059" evidence="2">
    <location>
        <begin position="98"/>
        <end position="155"/>
    </location>
</feature>
<dbReference type="AlphaFoldDB" id="A0A9X3UJK2"/>
<evidence type="ECO:0000313" key="4">
    <source>
        <dbReference type="Proteomes" id="UP001151234"/>
    </source>
</evidence>
<dbReference type="InterPro" id="IPR018637">
    <property type="entry name" value="DUF2059"/>
</dbReference>
<dbReference type="EMBL" id="JAPJZI010000001">
    <property type="protein sequence ID" value="MDA5398099.1"/>
    <property type="molecule type" value="Genomic_DNA"/>
</dbReference>
<keyword evidence="4" id="KW-1185">Reference proteome</keyword>
<accession>A0A9X3UJK2</accession>
<feature type="signal peptide" evidence="1">
    <location>
        <begin position="1"/>
        <end position="31"/>
    </location>
</feature>
<evidence type="ECO:0000259" key="2">
    <source>
        <dbReference type="Pfam" id="PF09832"/>
    </source>
</evidence>
<gene>
    <name evidence="3" type="ORF">OQ273_05885</name>
</gene>
<keyword evidence="1" id="KW-0732">Signal</keyword>
<feature type="chain" id="PRO_5040802854" evidence="1">
    <location>
        <begin position="32"/>
        <end position="184"/>
    </location>
</feature>
<evidence type="ECO:0000313" key="3">
    <source>
        <dbReference type="EMBL" id="MDA5398099.1"/>
    </source>
</evidence>
<organism evidence="3 4">
    <name type="scientific">Hoeflea prorocentri</name>
    <dbReference type="NCBI Taxonomy" id="1922333"/>
    <lineage>
        <taxon>Bacteria</taxon>
        <taxon>Pseudomonadati</taxon>
        <taxon>Pseudomonadota</taxon>
        <taxon>Alphaproteobacteria</taxon>
        <taxon>Hyphomicrobiales</taxon>
        <taxon>Rhizobiaceae</taxon>
        <taxon>Hoeflea</taxon>
    </lineage>
</organism>
<dbReference type="RefSeq" id="WP_267989539.1">
    <property type="nucleotide sequence ID" value="NZ_JAPJZI010000001.1"/>
</dbReference>
<evidence type="ECO:0000256" key="1">
    <source>
        <dbReference type="SAM" id="SignalP"/>
    </source>
</evidence>
<sequence>MTKMSMARGIRHCALTLATVSAIGLSVPALAQEPSAEHIAAARGAINAISATDQFDAILPNAAQNLKTSLIQTAPNLQEVISVTVDETAIEMAGRRADLEREAALIYAKNFTLEELQAIDAFYNSEAGKKLLQVGPIVTRELLQAAEVWSNGIARDLSQATDEALRARLGETPVTQEGDGGDTQ</sequence>
<name>A0A9X3UJK2_9HYPH</name>
<proteinExistence type="predicted"/>